<dbReference type="AlphaFoldDB" id="A0AAV0DMU9"/>
<comment type="caution">
    <text evidence="14">The sequence shown here is derived from an EMBL/GenBank/DDBJ whole genome shotgun (WGS) entry which is preliminary data.</text>
</comment>
<keyword evidence="15" id="KW-1185">Reference proteome</keyword>
<dbReference type="PANTHER" id="PTHR24298:SF800">
    <property type="entry name" value="CYTOCHROME P450 89A2-RELATED"/>
    <property type="match status" value="1"/>
</dbReference>
<evidence type="ECO:0000256" key="12">
    <source>
        <dbReference type="PIRSR" id="PIRSR602401-1"/>
    </source>
</evidence>
<dbReference type="GO" id="GO:0005506">
    <property type="term" value="F:iron ion binding"/>
    <property type="evidence" value="ECO:0007669"/>
    <property type="project" value="InterPro"/>
</dbReference>
<evidence type="ECO:0000256" key="11">
    <source>
        <dbReference type="ARBA" id="ARBA00023136"/>
    </source>
</evidence>
<dbReference type="PROSITE" id="PS00086">
    <property type="entry name" value="CYTOCHROME_P450"/>
    <property type="match status" value="1"/>
</dbReference>
<keyword evidence="7" id="KW-1133">Transmembrane helix</keyword>
<evidence type="ECO:0000256" key="13">
    <source>
        <dbReference type="RuleBase" id="RU000461"/>
    </source>
</evidence>
<dbReference type="SUPFAM" id="SSF48264">
    <property type="entry name" value="Cytochrome P450"/>
    <property type="match status" value="1"/>
</dbReference>
<keyword evidence="11" id="KW-0472">Membrane</keyword>
<evidence type="ECO:0000256" key="10">
    <source>
        <dbReference type="ARBA" id="ARBA00023033"/>
    </source>
</evidence>
<keyword evidence="4 12" id="KW-0349">Heme</keyword>
<dbReference type="InterPro" id="IPR017972">
    <property type="entry name" value="Cyt_P450_CS"/>
</dbReference>
<evidence type="ECO:0000256" key="9">
    <source>
        <dbReference type="ARBA" id="ARBA00023004"/>
    </source>
</evidence>
<feature type="binding site" description="axial binding residue" evidence="12">
    <location>
        <position position="451"/>
    </location>
    <ligand>
        <name>heme</name>
        <dbReference type="ChEBI" id="CHEBI:30413"/>
    </ligand>
    <ligandPart>
        <name>Fe</name>
        <dbReference type="ChEBI" id="CHEBI:18248"/>
    </ligandPart>
</feature>
<comment type="similarity">
    <text evidence="3 13">Belongs to the cytochrome P450 family.</text>
</comment>
<evidence type="ECO:0000313" key="14">
    <source>
        <dbReference type="EMBL" id="CAH9104056.1"/>
    </source>
</evidence>
<dbReference type="GO" id="GO:0016020">
    <property type="term" value="C:membrane"/>
    <property type="evidence" value="ECO:0007669"/>
    <property type="project" value="UniProtKB-SubCell"/>
</dbReference>
<keyword evidence="6 12" id="KW-0479">Metal-binding</keyword>
<keyword evidence="8 13" id="KW-0560">Oxidoreductase</keyword>
<keyword evidence="9 12" id="KW-0408">Iron</keyword>
<accession>A0AAV0DMU9</accession>
<dbReference type="PRINTS" id="PR00385">
    <property type="entry name" value="P450"/>
</dbReference>
<dbReference type="Proteomes" id="UP001152523">
    <property type="component" value="Unassembled WGS sequence"/>
</dbReference>
<dbReference type="InterPro" id="IPR001128">
    <property type="entry name" value="Cyt_P450"/>
</dbReference>
<evidence type="ECO:0008006" key="16">
    <source>
        <dbReference type="Google" id="ProtNLM"/>
    </source>
</evidence>
<evidence type="ECO:0000256" key="8">
    <source>
        <dbReference type="ARBA" id="ARBA00023002"/>
    </source>
</evidence>
<dbReference type="CDD" id="cd11075">
    <property type="entry name" value="CYP77_89"/>
    <property type="match status" value="1"/>
</dbReference>
<dbReference type="EMBL" id="CAMAPF010000124">
    <property type="protein sequence ID" value="CAH9104056.1"/>
    <property type="molecule type" value="Genomic_DNA"/>
</dbReference>
<evidence type="ECO:0000313" key="15">
    <source>
        <dbReference type="Proteomes" id="UP001152523"/>
    </source>
</evidence>
<evidence type="ECO:0000256" key="2">
    <source>
        <dbReference type="ARBA" id="ARBA00004167"/>
    </source>
</evidence>
<comment type="subcellular location">
    <subcellularLocation>
        <location evidence="2">Membrane</location>
        <topology evidence="2">Single-pass membrane protein</topology>
    </subcellularLocation>
</comment>
<reference evidence="14" key="1">
    <citation type="submission" date="2022-07" db="EMBL/GenBank/DDBJ databases">
        <authorList>
            <person name="Macas J."/>
            <person name="Novak P."/>
            <person name="Neumann P."/>
        </authorList>
    </citation>
    <scope>NUCLEOTIDE SEQUENCE</scope>
</reference>
<keyword evidence="10 13" id="KW-0503">Monooxygenase</keyword>
<dbReference type="PRINTS" id="PR00463">
    <property type="entry name" value="EP450I"/>
</dbReference>
<dbReference type="InterPro" id="IPR036396">
    <property type="entry name" value="Cyt_P450_sf"/>
</dbReference>
<evidence type="ECO:0000256" key="1">
    <source>
        <dbReference type="ARBA" id="ARBA00001971"/>
    </source>
</evidence>
<dbReference type="InterPro" id="IPR051103">
    <property type="entry name" value="Plant_metabolite_P450s"/>
</dbReference>
<name>A0AAV0DMU9_9ASTE</name>
<dbReference type="PANTHER" id="PTHR24298">
    <property type="entry name" value="FLAVONOID 3'-MONOOXYGENASE-RELATED"/>
    <property type="match status" value="1"/>
</dbReference>
<evidence type="ECO:0000256" key="7">
    <source>
        <dbReference type="ARBA" id="ARBA00022989"/>
    </source>
</evidence>
<dbReference type="GO" id="GO:0020037">
    <property type="term" value="F:heme binding"/>
    <property type="evidence" value="ECO:0007669"/>
    <property type="project" value="InterPro"/>
</dbReference>
<evidence type="ECO:0000256" key="6">
    <source>
        <dbReference type="ARBA" id="ARBA00022723"/>
    </source>
</evidence>
<dbReference type="FunFam" id="1.10.630.10:FF:000012">
    <property type="entry name" value="Cytochrome P450 family protein"/>
    <property type="match status" value="1"/>
</dbReference>
<sequence>METSWLLTLFCSLCASFLLKPLFSLIFSGKSNKLPPGPSIASLIGNILWRSRSFQLEPILRDLKSMYGPLFTLRIGSTPSIFISSHSLAHQALIQNGAIFSDRPISPPVTRLLNSNHRNISSAAYGPTWRLLRRNLISEILLPSRVKSYSKARQWVLGALLERLQNENSESGVKVIVHFRHAMFSLLALMCFGDKLEEAQIKQIEATQRKVILSFRRFYLLNFWPTIGKYFFRNLWNEAIQVSLDREKTLIPIIKSRIETKERIVDEEDKDMVLSYVDTLKNLELADEKKKLNYGEMATLCGEFLNAGTDTTSTALEWIMANLVKHPSIQTKLYDEILGVIGTLSGDVVKEQDLQKMPFLKAVVLEGLRRHPPGHFVLPHSVTEEVEMEGYLIPKNAVINFMVADMGWDPTVWEEPMEFKPGRFLKGGEGFDISGSREIKMMPFGVGRRICPGLSLALLHLEFFVANLVWHFEWKSVDDVDLSEKQEFTTVMKYPLRAHLYPRSNIQSIN</sequence>
<evidence type="ECO:0000256" key="4">
    <source>
        <dbReference type="ARBA" id="ARBA00022617"/>
    </source>
</evidence>
<evidence type="ECO:0000256" key="3">
    <source>
        <dbReference type="ARBA" id="ARBA00010617"/>
    </source>
</evidence>
<keyword evidence="5" id="KW-0812">Transmembrane</keyword>
<dbReference type="Pfam" id="PF00067">
    <property type="entry name" value="p450"/>
    <property type="match status" value="1"/>
</dbReference>
<comment type="cofactor">
    <cofactor evidence="1 12">
        <name>heme</name>
        <dbReference type="ChEBI" id="CHEBI:30413"/>
    </cofactor>
</comment>
<gene>
    <name evidence="14" type="ORF">CEPIT_LOCUS16641</name>
</gene>
<organism evidence="14 15">
    <name type="scientific">Cuscuta epithymum</name>
    <dbReference type="NCBI Taxonomy" id="186058"/>
    <lineage>
        <taxon>Eukaryota</taxon>
        <taxon>Viridiplantae</taxon>
        <taxon>Streptophyta</taxon>
        <taxon>Embryophyta</taxon>
        <taxon>Tracheophyta</taxon>
        <taxon>Spermatophyta</taxon>
        <taxon>Magnoliopsida</taxon>
        <taxon>eudicotyledons</taxon>
        <taxon>Gunneridae</taxon>
        <taxon>Pentapetalae</taxon>
        <taxon>asterids</taxon>
        <taxon>lamiids</taxon>
        <taxon>Solanales</taxon>
        <taxon>Convolvulaceae</taxon>
        <taxon>Cuscuteae</taxon>
        <taxon>Cuscuta</taxon>
        <taxon>Cuscuta subgen. Cuscuta</taxon>
    </lineage>
</organism>
<dbReference type="Gene3D" id="1.10.630.10">
    <property type="entry name" value="Cytochrome P450"/>
    <property type="match status" value="1"/>
</dbReference>
<protein>
    <recommendedName>
        <fullName evidence="16">Cytochrome P450</fullName>
    </recommendedName>
</protein>
<dbReference type="GO" id="GO:0016709">
    <property type="term" value="F:oxidoreductase activity, acting on paired donors, with incorporation or reduction of molecular oxygen, NAD(P)H as one donor, and incorporation of one atom of oxygen"/>
    <property type="evidence" value="ECO:0007669"/>
    <property type="project" value="TreeGrafter"/>
</dbReference>
<evidence type="ECO:0000256" key="5">
    <source>
        <dbReference type="ARBA" id="ARBA00022692"/>
    </source>
</evidence>
<proteinExistence type="inferred from homology"/>
<dbReference type="InterPro" id="IPR002401">
    <property type="entry name" value="Cyt_P450_E_grp-I"/>
</dbReference>